<dbReference type="RefSeq" id="WP_281760760.1">
    <property type="nucleotide sequence ID" value="NZ_AP026709.1"/>
</dbReference>
<sequence length="169" mass="18351">MIGSTFFPHYRMLIKDGIRFFLPLLLTVVFFIVASTISTAQAAEEEPTVGSVKTVTGTANLNRNGQLLIAHVGDHLYKNDILVTADNSSLGVIFRDDTILSLGSRSEVCIDEFIFDPAHDDVSFVTSVSKGTAQFISGQIAKVAPDKMTVETPLSTIGIRGTRFLVKVD</sequence>
<dbReference type="PANTHER" id="PTHR38731:SF1">
    <property type="entry name" value="FECR PROTEIN DOMAIN-CONTAINING PROTEIN"/>
    <property type="match status" value="1"/>
</dbReference>
<feature type="domain" description="FecR protein" evidence="1">
    <location>
        <begin position="81"/>
        <end position="167"/>
    </location>
</feature>
<name>A0ABN6S7H0_9BACT</name>
<reference evidence="2 3" key="1">
    <citation type="submission" date="2022-08" db="EMBL/GenBank/DDBJ databases">
        <title>Genome Sequence of the sulphate-reducing bacterium, Pseudodesulfovibrio sp. SYK.</title>
        <authorList>
            <person name="Kondo R."/>
            <person name="Kataoka T."/>
        </authorList>
    </citation>
    <scope>NUCLEOTIDE SEQUENCE [LARGE SCALE GENOMIC DNA]</scope>
    <source>
        <strain evidence="2 3">SYK</strain>
    </source>
</reference>
<proteinExistence type="predicted"/>
<dbReference type="EMBL" id="AP026709">
    <property type="protein sequence ID" value="BDQ38257.1"/>
    <property type="molecule type" value="Genomic_DNA"/>
</dbReference>
<organism evidence="2 3">
    <name type="scientific">Pseudodesulfovibrio nedwellii</name>
    <dbReference type="NCBI Taxonomy" id="2973072"/>
    <lineage>
        <taxon>Bacteria</taxon>
        <taxon>Pseudomonadati</taxon>
        <taxon>Thermodesulfobacteriota</taxon>
        <taxon>Desulfovibrionia</taxon>
        <taxon>Desulfovibrionales</taxon>
        <taxon>Desulfovibrionaceae</taxon>
    </lineage>
</organism>
<evidence type="ECO:0000313" key="2">
    <source>
        <dbReference type="EMBL" id="BDQ38257.1"/>
    </source>
</evidence>
<dbReference type="Pfam" id="PF04773">
    <property type="entry name" value="FecR"/>
    <property type="match status" value="1"/>
</dbReference>
<protein>
    <recommendedName>
        <fullName evidence="1">FecR protein domain-containing protein</fullName>
    </recommendedName>
</protein>
<dbReference type="Proteomes" id="UP001317742">
    <property type="component" value="Chromosome"/>
</dbReference>
<evidence type="ECO:0000259" key="1">
    <source>
        <dbReference type="Pfam" id="PF04773"/>
    </source>
</evidence>
<keyword evidence="3" id="KW-1185">Reference proteome</keyword>
<accession>A0ABN6S7H0</accession>
<gene>
    <name evidence="2" type="ORF">SYK_26170</name>
</gene>
<dbReference type="InterPro" id="IPR006860">
    <property type="entry name" value="FecR"/>
</dbReference>
<evidence type="ECO:0000313" key="3">
    <source>
        <dbReference type="Proteomes" id="UP001317742"/>
    </source>
</evidence>
<dbReference type="PANTHER" id="PTHR38731">
    <property type="entry name" value="LIPL45-RELATED LIPOPROTEIN-RELATED"/>
    <property type="match status" value="1"/>
</dbReference>